<evidence type="ECO:0000313" key="14">
    <source>
        <dbReference type="Proteomes" id="UP000285092"/>
    </source>
</evidence>
<gene>
    <name evidence="13" type="ORF">D2V04_04520</name>
</gene>
<dbReference type="PANTHER" id="PTHR43722">
    <property type="entry name" value="PROLINE IMINOPEPTIDASE"/>
    <property type="match status" value="1"/>
</dbReference>
<comment type="catalytic activity">
    <reaction evidence="1">
        <text>Release of N-terminal proline from a peptide.</text>
        <dbReference type="EC" id="3.4.11.5"/>
    </reaction>
</comment>
<evidence type="ECO:0000256" key="3">
    <source>
        <dbReference type="ARBA" id="ARBA00010088"/>
    </source>
</evidence>
<dbReference type="GO" id="GO:0006508">
    <property type="term" value="P:proteolysis"/>
    <property type="evidence" value="ECO:0007669"/>
    <property type="project" value="UniProtKB-KW"/>
</dbReference>
<dbReference type="AlphaFoldDB" id="A0A418NK84"/>
<keyword evidence="9 13" id="KW-0378">Hydrolase</keyword>
<dbReference type="EC" id="3.4.11.5" evidence="4"/>
<feature type="chain" id="PRO_5019111813" description="Proline iminopeptidase" evidence="11">
    <location>
        <begin position="18"/>
        <end position="373"/>
    </location>
</feature>
<dbReference type="InterPro" id="IPR005944">
    <property type="entry name" value="Pro_iminopeptidase"/>
</dbReference>
<evidence type="ECO:0000256" key="8">
    <source>
        <dbReference type="ARBA" id="ARBA00022670"/>
    </source>
</evidence>
<accession>A0A418NK84</accession>
<evidence type="ECO:0000256" key="11">
    <source>
        <dbReference type="SAM" id="SignalP"/>
    </source>
</evidence>
<evidence type="ECO:0000313" key="13">
    <source>
        <dbReference type="EMBL" id="RIV79756.1"/>
    </source>
</evidence>
<proteinExistence type="inferred from homology"/>
<dbReference type="GO" id="GO:0004177">
    <property type="term" value="F:aminopeptidase activity"/>
    <property type="evidence" value="ECO:0007669"/>
    <property type="project" value="UniProtKB-KW"/>
</dbReference>
<dbReference type="Gene3D" id="3.40.50.1820">
    <property type="entry name" value="alpha/beta hydrolase"/>
    <property type="match status" value="1"/>
</dbReference>
<evidence type="ECO:0000256" key="4">
    <source>
        <dbReference type="ARBA" id="ARBA00012568"/>
    </source>
</evidence>
<keyword evidence="11" id="KW-0732">Signal</keyword>
<keyword evidence="7" id="KW-0963">Cytoplasm</keyword>
<dbReference type="EMBL" id="QXFK01000014">
    <property type="protein sequence ID" value="RIV79756.1"/>
    <property type="molecule type" value="Genomic_DNA"/>
</dbReference>
<dbReference type="PRINTS" id="PR00793">
    <property type="entry name" value="PROAMNOPTASE"/>
</dbReference>
<keyword evidence="14" id="KW-1185">Reference proteome</keyword>
<evidence type="ECO:0000256" key="10">
    <source>
        <dbReference type="ARBA" id="ARBA00029605"/>
    </source>
</evidence>
<evidence type="ECO:0000256" key="2">
    <source>
        <dbReference type="ARBA" id="ARBA00004496"/>
    </source>
</evidence>
<keyword evidence="8" id="KW-0645">Protease</keyword>
<dbReference type="InterPro" id="IPR029058">
    <property type="entry name" value="AB_hydrolase_fold"/>
</dbReference>
<comment type="similarity">
    <text evidence="3">Belongs to the peptidase S33 family.</text>
</comment>
<dbReference type="Pfam" id="PF12697">
    <property type="entry name" value="Abhydrolase_6"/>
    <property type="match status" value="1"/>
</dbReference>
<dbReference type="InterPro" id="IPR002410">
    <property type="entry name" value="Peptidase_S33"/>
</dbReference>
<sequence length="373" mass="40900">MTTAAALVAAFCLPASAAEPPSDPYAPAREIVADMNRIVTPDGVQETFVATLGGAKQVVNVRGTDRDNPILVFVHGGPGAVEMPFAWTFQRPWEDFFTVVHYDQRGAGRSYPLNPPKALAPTMTLERYRDDAIELIELLQERYGKRKVVLMGHSWGSFVGLAVALERPDLLHAYVGVGQGIDFREGEKAGMAWTRAQALAAGNEEAVAAIDALAPYPMAGPFTIEQADGWRKYAMPYGSLLYNRPPGETLYFHQPRLSPLYTPADRKAWGEGSVFTVTTLWPRLADVSFADVDRVEVPLVFLLGRHDYTVPSPVAAEWFEEVEAPSKELIWFEHSAHMPMFEEPGLFLAALLREVVPLTGGGQASANVDQKGS</sequence>
<evidence type="ECO:0000256" key="5">
    <source>
        <dbReference type="ARBA" id="ARBA00021843"/>
    </source>
</evidence>
<feature type="domain" description="AB hydrolase-1" evidence="12">
    <location>
        <begin position="71"/>
        <end position="349"/>
    </location>
</feature>
<comment type="caution">
    <text evidence="13">The sequence shown here is derived from an EMBL/GenBank/DDBJ whole genome shotgun (WGS) entry which is preliminary data.</text>
</comment>
<name>A0A418NK84_9SPHN</name>
<reference evidence="13 14" key="1">
    <citation type="submission" date="2018-08" db="EMBL/GenBank/DDBJ databases">
        <title>Altererythrobacter sp.Ery1 and Ery12, the genome sequencing of novel strains in genus Alterythrobacter.</title>
        <authorList>
            <person name="Cheng H."/>
            <person name="Wu Y.-H."/>
            <person name="Fang C."/>
            <person name="Xu X.-W."/>
        </authorList>
    </citation>
    <scope>NUCLEOTIDE SEQUENCE [LARGE SCALE GENOMIC DNA]</scope>
    <source>
        <strain evidence="13 14">Ery1</strain>
    </source>
</reference>
<organism evidence="13 14">
    <name type="scientific">Pelagerythrobacter aerophilus</name>
    <dbReference type="NCBI Taxonomy" id="2306995"/>
    <lineage>
        <taxon>Bacteria</taxon>
        <taxon>Pseudomonadati</taxon>
        <taxon>Pseudomonadota</taxon>
        <taxon>Alphaproteobacteria</taxon>
        <taxon>Sphingomonadales</taxon>
        <taxon>Erythrobacteraceae</taxon>
        <taxon>Pelagerythrobacter</taxon>
    </lineage>
</organism>
<evidence type="ECO:0000259" key="12">
    <source>
        <dbReference type="Pfam" id="PF12697"/>
    </source>
</evidence>
<keyword evidence="6" id="KW-0031">Aminopeptidase</keyword>
<evidence type="ECO:0000256" key="9">
    <source>
        <dbReference type="ARBA" id="ARBA00022801"/>
    </source>
</evidence>
<comment type="subcellular location">
    <subcellularLocation>
        <location evidence="2">Cytoplasm</location>
    </subcellularLocation>
</comment>
<evidence type="ECO:0000256" key="1">
    <source>
        <dbReference type="ARBA" id="ARBA00001585"/>
    </source>
</evidence>
<dbReference type="PANTHER" id="PTHR43722:SF1">
    <property type="entry name" value="PROLINE IMINOPEPTIDASE"/>
    <property type="match status" value="1"/>
</dbReference>
<dbReference type="OrthoDB" id="9796770at2"/>
<evidence type="ECO:0000256" key="6">
    <source>
        <dbReference type="ARBA" id="ARBA00022438"/>
    </source>
</evidence>
<dbReference type="Proteomes" id="UP000285092">
    <property type="component" value="Unassembled WGS sequence"/>
</dbReference>
<protein>
    <recommendedName>
        <fullName evidence="5">Proline iminopeptidase</fullName>
        <ecNumber evidence="4">3.4.11.5</ecNumber>
    </recommendedName>
    <alternativeName>
        <fullName evidence="10">Prolyl aminopeptidase</fullName>
    </alternativeName>
</protein>
<feature type="signal peptide" evidence="11">
    <location>
        <begin position="1"/>
        <end position="17"/>
    </location>
</feature>
<dbReference type="GO" id="GO:0005737">
    <property type="term" value="C:cytoplasm"/>
    <property type="evidence" value="ECO:0007669"/>
    <property type="project" value="UniProtKB-SubCell"/>
</dbReference>
<dbReference type="SUPFAM" id="SSF53474">
    <property type="entry name" value="alpha/beta-Hydrolases"/>
    <property type="match status" value="1"/>
</dbReference>
<dbReference type="InterPro" id="IPR000073">
    <property type="entry name" value="AB_hydrolase_1"/>
</dbReference>
<evidence type="ECO:0000256" key="7">
    <source>
        <dbReference type="ARBA" id="ARBA00022490"/>
    </source>
</evidence>